<dbReference type="InterPro" id="IPR014032">
    <property type="entry name" value="Peptidase_A24A_bac"/>
</dbReference>
<evidence type="ECO:0000313" key="14">
    <source>
        <dbReference type="Proteomes" id="UP000184342"/>
    </source>
</evidence>
<dbReference type="GO" id="GO:0006465">
    <property type="term" value="P:signal peptide processing"/>
    <property type="evidence" value="ECO:0007669"/>
    <property type="project" value="TreeGrafter"/>
</dbReference>
<keyword evidence="9" id="KW-0511">Multifunctional enzyme</keyword>
<keyword evidence="7 10" id="KW-0472">Membrane</keyword>
<dbReference type="GO" id="GO:0008168">
    <property type="term" value="F:methyltransferase activity"/>
    <property type="evidence" value="ECO:0007669"/>
    <property type="project" value="UniProtKB-KW"/>
</dbReference>
<evidence type="ECO:0000256" key="1">
    <source>
        <dbReference type="ARBA" id="ARBA00004429"/>
    </source>
</evidence>
<protein>
    <recommendedName>
        <fullName evidence="9">Prepilin leader peptidase/N-methyltransferase</fullName>
        <ecNumber evidence="9">2.1.1.-</ecNumber>
        <ecNumber evidence="9">3.4.23.43</ecNumber>
    </recommendedName>
</protein>
<feature type="domain" description="Prepilin peptidase A24 N-terminal" evidence="12">
    <location>
        <begin position="11"/>
        <end position="93"/>
    </location>
</feature>
<evidence type="ECO:0000256" key="5">
    <source>
        <dbReference type="ARBA" id="ARBA00022692"/>
    </source>
</evidence>
<evidence type="ECO:0000256" key="9">
    <source>
        <dbReference type="RuleBase" id="RU003794"/>
    </source>
</evidence>
<feature type="transmembrane region" description="Helical" evidence="10">
    <location>
        <begin position="100"/>
        <end position="120"/>
    </location>
</feature>
<feature type="transmembrane region" description="Helical" evidence="10">
    <location>
        <begin position="7"/>
        <end position="27"/>
    </location>
</feature>
<dbReference type="EC" id="3.4.23.43" evidence="9"/>
<feature type="transmembrane region" description="Helical" evidence="10">
    <location>
        <begin position="227"/>
        <end position="250"/>
    </location>
</feature>
<dbReference type="Proteomes" id="UP000184342">
    <property type="component" value="Unassembled WGS sequence"/>
</dbReference>
<evidence type="ECO:0000256" key="2">
    <source>
        <dbReference type="ARBA" id="ARBA00005801"/>
    </source>
</evidence>
<keyword evidence="9" id="KW-0378">Hydrolase</keyword>
<keyword evidence="5 9" id="KW-0812">Transmembrane</keyword>
<evidence type="ECO:0000256" key="6">
    <source>
        <dbReference type="ARBA" id="ARBA00022989"/>
    </source>
</evidence>
<gene>
    <name evidence="13" type="ORF">SAMN02745691_01839</name>
</gene>
<evidence type="ECO:0000259" key="11">
    <source>
        <dbReference type="Pfam" id="PF01478"/>
    </source>
</evidence>
<comment type="catalytic activity">
    <reaction evidence="9">
        <text>Typically cleaves a -Gly-|-Phe- bond to release an N-terminal, basic peptide of 5-8 residues from type IV prepilin, and then N-methylates the new N-terminal amino group, the methyl donor being S-adenosyl-L-methionine.</text>
        <dbReference type="EC" id="3.4.23.43"/>
    </reaction>
</comment>
<keyword evidence="9" id="KW-0645">Protease</keyword>
<evidence type="ECO:0000256" key="4">
    <source>
        <dbReference type="ARBA" id="ARBA00022519"/>
    </source>
</evidence>
<accession>A0A1M6ISC6</accession>
<keyword evidence="9 13" id="KW-0489">Methyltransferase</keyword>
<dbReference type="Pfam" id="PF01478">
    <property type="entry name" value="Peptidase_A24"/>
    <property type="match status" value="1"/>
</dbReference>
<feature type="transmembrane region" description="Helical" evidence="10">
    <location>
        <begin position="192"/>
        <end position="215"/>
    </location>
</feature>
<dbReference type="InterPro" id="IPR050882">
    <property type="entry name" value="Prepilin_peptidase/N-MTase"/>
</dbReference>
<dbReference type="OrthoDB" id="9789291at2"/>
<organism evidence="13 14">
    <name type="scientific">Parasporobacterium paucivorans DSM 15970</name>
    <dbReference type="NCBI Taxonomy" id="1122934"/>
    <lineage>
        <taxon>Bacteria</taxon>
        <taxon>Bacillati</taxon>
        <taxon>Bacillota</taxon>
        <taxon>Clostridia</taxon>
        <taxon>Lachnospirales</taxon>
        <taxon>Lachnospiraceae</taxon>
        <taxon>Parasporobacterium</taxon>
    </lineage>
</organism>
<feature type="domain" description="Prepilin type IV endopeptidase peptidase" evidence="11">
    <location>
        <begin position="105"/>
        <end position="211"/>
    </location>
</feature>
<evidence type="ECO:0000256" key="8">
    <source>
        <dbReference type="RuleBase" id="RU003793"/>
    </source>
</evidence>
<dbReference type="PANTHER" id="PTHR30487">
    <property type="entry name" value="TYPE 4 PREPILIN-LIKE PROTEINS LEADER PEPTIDE-PROCESSING ENZYME"/>
    <property type="match status" value="1"/>
</dbReference>
<dbReference type="EC" id="2.1.1.-" evidence="9"/>
<comment type="subcellular location">
    <subcellularLocation>
        <location evidence="1">Cell inner membrane</location>
        <topology evidence="1">Multi-pass membrane protein</topology>
    </subcellularLocation>
    <subcellularLocation>
        <location evidence="9">Cell membrane</location>
        <topology evidence="9">Multi-pass membrane protein</topology>
    </subcellularLocation>
</comment>
<dbReference type="GO" id="GO:0005886">
    <property type="term" value="C:plasma membrane"/>
    <property type="evidence" value="ECO:0007669"/>
    <property type="project" value="UniProtKB-SubCell"/>
</dbReference>
<dbReference type="RefSeq" id="WP_073994125.1">
    <property type="nucleotide sequence ID" value="NZ_FQYT01000019.1"/>
</dbReference>
<dbReference type="InterPro" id="IPR010627">
    <property type="entry name" value="Prepilin_pept_A24_N"/>
</dbReference>
<dbReference type="GO" id="GO:0004190">
    <property type="term" value="F:aspartic-type endopeptidase activity"/>
    <property type="evidence" value="ECO:0007669"/>
    <property type="project" value="UniProtKB-EC"/>
</dbReference>
<evidence type="ECO:0000313" key="13">
    <source>
        <dbReference type="EMBL" id="SHJ37318.1"/>
    </source>
</evidence>
<dbReference type="GO" id="GO:0032259">
    <property type="term" value="P:methylation"/>
    <property type="evidence" value="ECO:0007669"/>
    <property type="project" value="UniProtKB-KW"/>
</dbReference>
<dbReference type="EMBL" id="FQYT01000019">
    <property type="protein sequence ID" value="SHJ37318.1"/>
    <property type="molecule type" value="Genomic_DNA"/>
</dbReference>
<comment type="similarity">
    <text evidence="2 8">Belongs to the peptidase A24 family.</text>
</comment>
<dbReference type="InterPro" id="IPR000045">
    <property type="entry name" value="Prepilin_IV_endopep_pep"/>
</dbReference>
<name>A0A1M6ISC6_9FIRM</name>
<dbReference type="STRING" id="1122934.SAMN02745691_01839"/>
<dbReference type="PANTHER" id="PTHR30487:SF0">
    <property type="entry name" value="PREPILIN LEADER PEPTIDASE_N-METHYLTRANSFERASE-RELATED"/>
    <property type="match status" value="1"/>
</dbReference>
<feature type="transmembrane region" description="Helical" evidence="10">
    <location>
        <begin position="153"/>
        <end position="171"/>
    </location>
</feature>
<sequence>MTAAIPILIFVFGLLIGSFLNVCIYRIPLNKTIVKGRSYCTSCNSLIPWYCNIPLFSYIFLRGRCLNCGEKISPIYPAVELLNAVLYLLLYWVYGLSVPLLFFAALFSILVVLSFIDLKYQIIPDGLVVAMLVLGVANGFYQTVFLGVPWQTWVIRFFAASVPLFILGLIFPEGMGGGDIKLMAAAGLFIGWKLILLSLFAGALYGGVVSIFVILVKKGSRKTALPFGPMLSLGIITCVLAGYRLLALYLSIIL</sequence>
<keyword evidence="6 10" id="KW-1133">Transmembrane helix</keyword>
<keyword evidence="4" id="KW-0997">Cell inner membrane</keyword>
<dbReference type="Gene3D" id="1.20.120.1220">
    <property type="match status" value="1"/>
</dbReference>
<dbReference type="Pfam" id="PF06750">
    <property type="entry name" value="A24_N_bact"/>
    <property type="match status" value="1"/>
</dbReference>
<evidence type="ECO:0000256" key="7">
    <source>
        <dbReference type="ARBA" id="ARBA00023136"/>
    </source>
</evidence>
<evidence type="ECO:0000256" key="10">
    <source>
        <dbReference type="SAM" id="Phobius"/>
    </source>
</evidence>
<keyword evidence="9 13" id="KW-0808">Transferase</keyword>
<evidence type="ECO:0000256" key="3">
    <source>
        <dbReference type="ARBA" id="ARBA00022475"/>
    </source>
</evidence>
<comment type="function">
    <text evidence="9">Plays an essential role in type IV pili and type II pseudopili formation by proteolytically removing the leader sequence from substrate proteins and subsequently monomethylating the alpha-amino group of the newly exposed N-terminal phenylalanine.</text>
</comment>
<evidence type="ECO:0000259" key="12">
    <source>
        <dbReference type="Pfam" id="PF06750"/>
    </source>
</evidence>
<feature type="transmembrane region" description="Helical" evidence="10">
    <location>
        <begin position="127"/>
        <end position="147"/>
    </location>
</feature>
<dbReference type="AlphaFoldDB" id="A0A1M6ISC6"/>
<keyword evidence="3" id="KW-1003">Cell membrane</keyword>
<keyword evidence="14" id="KW-1185">Reference proteome</keyword>
<proteinExistence type="inferred from homology"/>
<dbReference type="PRINTS" id="PR00864">
    <property type="entry name" value="PREPILNPTASE"/>
</dbReference>
<reference evidence="13 14" key="1">
    <citation type="submission" date="2016-11" db="EMBL/GenBank/DDBJ databases">
        <authorList>
            <person name="Jaros S."/>
            <person name="Januszkiewicz K."/>
            <person name="Wedrychowicz H."/>
        </authorList>
    </citation>
    <scope>NUCLEOTIDE SEQUENCE [LARGE SCALE GENOMIC DNA]</scope>
    <source>
        <strain evidence="13 14">DSM 15970</strain>
    </source>
</reference>